<reference evidence="1" key="1">
    <citation type="submission" date="2019-05" db="EMBL/GenBank/DDBJ databases">
        <title>Metatranscriptomic reconstruction reveals RNA viruses with the potential to shape carbon cycling in soil.</title>
        <authorList>
            <person name="Starr E.P."/>
            <person name="Nuccio E."/>
            <person name="Pett-Ridge J."/>
            <person name="Banfield J.F."/>
            <person name="Firestone M.K."/>
        </authorList>
    </citation>
    <scope>NUCLEOTIDE SEQUENCE</scope>
    <source>
        <strain evidence="1">H2_Rhizo_Litter_49_scaffold_8530</strain>
    </source>
</reference>
<organism evidence="1">
    <name type="scientific">Leviviridae sp</name>
    <dbReference type="NCBI Taxonomy" id="2027243"/>
    <lineage>
        <taxon>Viruses</taxon>
        <taxon>Riboviria</taxon>
        <taxon>Orthornavirae</taxon>
        <taxon>Lenarviricota</taxon>
        <taxon>Leviviricetes</taxon>
        <taxon>Norzivirales</taxon>
        <taxon>Fiersviridae</taxon>
    </lineage>
</organism>
<accession>A0A514DBW7</accession>
<dbReference type="EMBL" id="MN036016">
    <property type="protein sequence ID" value="QDH91112.1"/>
    <property type="molecule type" value="Genomic_RNA"/>
</dbReference>
<protein>
    <submittedName>
        <fullName evidence="1">Uncharacterized protein</fullName>
    </submittedName>
</protein>
<sequence length="105" mass="12439">MHDQSQGELYPLNLEYALLVCRFGNAESSARGDFSFRYQLDVHIHEPFDKERDLTVWDEVGATWCTVTDVYESLSPSNRYWVDYQYRALISRQNLLMKRHSNSQE</sequence>
<gene>
    <name evidence="1" type="ORF">H2RhizoLitter498530_000002</name>
</gene>
<evidence type="ECO:0000313" key="1">
    <source>
        <dbReference type="EMBL" id="QDH91112.1"/>
    </source>
</evidence>
<proteinExistence type="predicted"/>
<name>A0A514DBW7_9VIRU</name>